<feature type="domain" description="SpaA-like prealbumin fold" evidence="3">
    <location>
        <begin position="429"/>
        <end position="503"/>
    </location>
</feature>
<feature type="domain" description="SpaA-like prealbumin fold" evidence="3">
    <location>
        <begin position="624"/>
        <end position="725"/>
    </location>
</feature>
<feature type="domain" description="SpaA-like prealbumin fold" evidence="3">
    <location>
        <begin position="1262"/>
        <end position="1348"/>
    </location>
</feature>
<dbReference type="Pfam" id="PF17802">
    <property type="entry name" value="SpaA"/>
    <property type="match status" value="5"/>
</dbReference>
<gene>
    <name evidence="4" type="ORF">DW018_09775</name>
</gene>
<evidence type="ECO:0000256" key="2">
    <source>
        <dbReference type="SAM" id="SignalP"/>
    </source>
</evidence>
<feature type="signal peptide" evidence="2">
    <location>
        <begin position="1"/>
        <end position="22"/>
    </location>
</feature>
<feature type="domain" description="SpaA-like prealbumin fold" evidence="3">
    <location>
        <begin position="917"/>
        <end position="1027"/>
    </location>
</feature>
<sequence length="1397" mass="156711">MNKIKRLVAMMLAVIMSVTVLPQTQIKASTGTASLVNIGQLGTVNIGDKSESGTWLKTLVNNKSVFCLDLGKACHSGDVYVSSTSEIASDSTNAKTAVKAKTGYWYAYIKKKSNKAWVYAQCLIWSAEEGRTSESQLKDVIKQVRDNTGYYSDKTVNEIYNQIFKVDHVVTCSISKWTSSASSRQVLMEINSTDDVEEDYKFYPLNDKMRYRQRITLTKKDEDNNALPKVKFLLTAKNIKELYSFRFNGWGEPEGDEVDEDQSRFEIEALTDSNGKITYKFDYQIQSENYYYCKADDLKDMSDTAKKEIKDKLDDEGYKYASDLSKDGAEKLIKADLEKQMKAISNKYVIKELDTGNANIIAQGSITEGVTITIKSDKSWTKENGSWPDTLSGKYGEYEKAYKYDVVNNYKKVKLTAVKIDNETGKAAQGDATLAGAVYGMYEDKACTKLMKKYTTDAGNQFETDYVRCGKDYFIKEITPPTGYLKNEKVYTVNENGQVYTAEYNSAKSKLELGEDVIKGKISIIKGKGDGSAGIVEKEVNAQFQVFLASSGSYDKAKATERDLLKTDKDGFAITKVLPYGTYVVHQISGDKDTEFAPDFLVDVKKDGETYKYLLNNPEFTAYLKIVKKDSQTKQTVLKANTTYQIYKVNADGTETLVKQSYNNGNKIVTMDKFVSDESGEIITYEKLKSGTYRVYEVNGPEGFKNDKNFINVEINSKLYKTMVDADGNKYLYAEYEYYNDETYGKFTVKKTGPSVSGFKSESVAQVPEVASKLPDIMPLSVIKNPFQYEDVRLGNVVFELYAKEDIVTQDGQGTTWFAAGDLVATITTGKGVEFTSDCNGICKADVDENGDVTLNVPLGAYEIKEKQTVYGYVLPKMNKWDLNFVWKSQDDDYVLDITENTTDGVLEVKNDLVSTDITVLKQDSKTYKPIPNTRFGFYTKDNIYDIDGNVILEADSKITTVTTGADGTAKIPFSVPVMSEGYGEVEAPLNSGDYYFLEESVSDSYYISEEPTFVHLEYENQETTTVYAKAIVSDEQTEVEVDKLMIASSVEIPDCHLKISDTDGNEIVSWITGDKDSIRINEKLSEMGYVNFDANMDEDMSIKVKGLLHDKEYVLSETKPADGYTTATDISFMLKLKMDEAKYSTQVFIKNGDEFIEANPNKVVMYDDTTKVEFSKTNITGEKEVPGCELEVTDKETGEVMEHWTSTKYKHIVEGKYVTGKTYVFTEKRPADGFVTAGSVEFTVSDTGEIQKVSMKDDTTKIEFSKIASDTKKLLPGAKYKVLDSNGKKVYEFTTTKKVVLLDGILKAGETYTFVEQKAPEHYKKAEDVKITVKDTGKVQKLKVVDERIPEVPDTPQTGNRRNILLYALALLFGIGTLTTYSCVRINHGKKKDNEQ</sequence>
<dbReference type="InterPro" id="IPR041033">
    <property type="entry name" value="SpaA_PFL_dom_1"/>
</dbReference>
<dbReference type="InterPro" id="IPR013783">
    <property type="entry name" value="Ig-like_fold"/>
</dbReference>
<organism evidence="4 5">
    <name type="scientific">Eubacterium ventriosum</name>
    <dbReference type="NCBI Taxonomy" id="39496"/>
    <lineage>
        <taxon>Bacteria</taxon>
        <taxon>Bacillati</taxon>
        <taxon>Bacillota</taxon>
        <taxon>Clostridia</taxon>
        <taxon>Eubacteriales</taxon>
        <taxon>Eubacteriaceae</taxon>
        <taxon>Eubacterium</taxon>
    </lineage>
</organism>
<keyword evidence="1" id="KW-1133">Transmembrane helix</keyword>
<feature type="chain" id="PRO_5038677375" description="SpaA-like prealbumin fold domain-containing protein" evidence="2">
    <location>
        <begin position="23"/>
        <end position="1397"/>
    </location>
</feature>
<evidence type="ECO:0000313" key="5">
    <source>
        <dbReference type="Proteomes" id="UP000283314"/>
    </source>
</evidence>
<reference evidence="4 5" key="1">
    <citation type="submission" date="2018-08" db="EMBL/GenBank/DDBJ databases">
        <title>A genome reference for cultivated species of the human gut microbiota.</title>
        <authorList>
            <person name="Zou Y."/>
            <person name="Xue W."/>
            <person name="Luo G."/>
        </authorList>
    </citation>
    <scope>NUCLEOTIDE SEQUENCE [LARGE SCALE GENOMIC DNA]</scope>
    <source>
        <strain evidence="4 5">AF37-4</strain>
    </source>
</reference>
<evidence type="ECO:0000313" key="4">
    <source>
        <dbReference type="EMBL" id="RHL44067.1"/>
    </source>
</evidence>
<feature type="transmembrane region" description="Helical" evidence="1">
    <location>
        <begin position="1365"/>
        <end position="1385"/>
    </location>
</feature>
<keyword evidence="1" id="KW-0812">Transmembrane</keyword>
<dbReference type="Gene3D" id="2.60.40.10">
    <property type="entry name" value="Immunoglobulins"/>
    <property type="match status" value="8"/>
</dbReference>
<keyword evidence="1" id="KW-0472">Membrane</keyword>
<name>A0A415L6K4_9FIRM</name>
<dbReference type="RefSeq" id="WP_118380017.1">
    <property type="nucleotide sequence ID" value="NZ_CABJDQ010000007.1"/>
</dbReference>
<evidence type="ECO:0000256" key="1">
    <source>
        <dbReference type="SAM" id="Phobius"/>
    </source>
</evidence>
<proteinExistence type="predicted"/>
<feature type="domain" description="SpaA-like prealbumin fold" evidence="3">
    <location>
        <begin position="1172"/>
        <end position="1259"/>
    </location>
</feature>
<dbReference type="EMBL" id="QROT01000007">
    <property type="protein sequence ID" value="RHL44067.1"/>
    <property type="molecule type" value="Genomic_DNA"/>
</dbReference>
<comment type="caution">
    <text evidence="4">The sequence shown here is derived from an EMBL/GenBank/DDBJ whole genome shotgun (WGS) entry which is preliminary data.</text>
</comment>
<dbReference type="Proteomes" id="UP000283314">
    <property type="component" value="Unassembled WGS sequence"/>
</dbReference>
<accession>A0A415L6K4</accession>
<dbReference type="GeneID" id="66467535"/>
<evidence type="ECO:0000259" key="3">
    <source>
        <dbReference type="Pfam" id="PF17802"/>
    </source>
</evidence>
<keyword evidence="2" id="KW-0732">Signal</keyword>
<protein>
    <recommendedName>
        <fullName evidence="3">SpaA-like prealbumin fold domain-containing protein</fullName>
    </recommendedName>
</protein>